<dbReference type="KEGG" id="eiv:EIN_326000"/>
<dbReference type="AlphaFoldDB" id="L7FLH4"/>
<organism evidence="1 2">
    <name type="scientific">Entamoeba invadens IP1</name>
    <dbReference type="NCBI Taxonomy" id="370355"/>
    <lineage>
        <taxon>Eukaryota</taxon>
        <taxon>Amoebozoa</taxon>
        <taxon>Evosea</taxon>
        <taxon>Archamoebae</taxon>
        <taxon>Mastigamoebida</taxon>
        <taxon>Entamoebidae</taxon>
        <taxon>Entamoeba</taxon>
    </lineage>
</organism>
<evidence type="ECO:0000313" key="1">
    <source>
        <dbReference type="EMBL" id="ELP87549.1"/>
    </source>
</evidence>
<dbReference type="GeneID" id="14886524"/>
<gene>
    <name evidence="1" type="ORF">EIN_326000</name>
</gene>
<sequence length="316" mass="36191">MRRVKRAGIIKPKEVLSADSVVDVAEEIEYYKQNMNDDLAQKKICYSRKEKMGKFDDDEIETQIEKDGILTFHFECRGVQYGFIVPELCIFAEDKRNGTKTYSTTGNVHFFVITSKQNEKTATVYEMNPGTTSDWHPILSFVTVSERNMAFRKMTLCNGFFETNFDTVSFTRSSLFNVDANCPLDLKDEKVELTKTIYSQTMINVNSICQWITVEYPIQPILENGTQTTYDMDKFSLGETILITSFCNMGLLQDGIVVSSKTRGKPIEVKYPCTVVFEPEKAIYACDDIFVEIKGSKVHFSMNQFNIMKTEDLITI</sequence>
<dbReference type="VEuPathDB" id="AmoebaDB:EIN_326000"/>
<dbReference type="Proteomes" id="UP000014680">
    <property type="component" value="Unassembled WGS sequence"/>
</dbReference>
<dbReference type="EMBL" id="KB206854">
    <property type="protein sequence ID" value="ELP87549.1"/>
    <property type="molecule type" value="Genomic_DNA"/>
</dbReference>
<accession>L7FLH4</accession>
<name>L7FLH4_ENTIV</name>
<protein>
    <submittedName>
        <fullName evidence="1">Uncharacterized protein</fullName>
    </submittedName>
</protein>
<keyword evidence="2" id="KW-1185">Reference proteome</keyword>
<dbReference type="RefSeq" id="XP_004254320.1">
    <property type="nucleotide sequence ID" value="XM_004254272.1"/>
</dbReference>
<proteinExistence type="predicted"/>
<evidence type="ECO:0000313" key="2">
    <source>
        <dbReference type="Proteomes" id="UP000014680"/>
    </source>
</evidence>
<reference evidence="1 2" key="1">
    <citation type="submission" date="2012-10" db="EMBL/GenBank/DDBJ databases">
        <authorList>
            <person name="Zafar N."/>
            <person name="Inman J."/>
            <person name="Hall N."/>
            <person name="Lorenzi H."/>
            <person name="Caler E."/>
        </authorList>
    </citation>
    <scope>NUCLEOTIDE SEQUENCE [LARGE SCALE GENOMIC DNA]</scope>
    <source>
        <strain evidence="1 2">IP1</strain>
    </source>
</reference>